<sequence length="181" mass="21347">VLDIDGTLSLTVDDDEYNDLGEDIKKYFSKITYKPFENKDITSDAWVMKRPYLDDFLDYIFEHFNVGVWSIGQPGYVNEIVKYLLFDQGHQPAFIYNFTNCHRCYDPIRFTKPLNKCPSKGYGIIIEDQLDVISEGDEYILIPEFDIIYDDEEMELFNEMRLINDTELLDLMDQMEVIISE</sequence>
<dbReference type="SUPFAM" id="SSF56784">
    <property type="entry name" value="HAD-like"/>
    <property type="match status" value="1"/>
</dbReference>
<dbReference type="InterPro" id="IPR036412">
    <property type="entry name" value="HAD-like_sf"/>
</dbReference>
<feature type="non-terminal residue" evidence="2">
    <location>
        <position position="1"/>
    </location>
</feature>
<dbReference type="SMART" id="SM00577">
    <property type="entry name" value="CPDc"/>
    <property type="match status" value="1"/>
</dbReference>
<gene>
    <name evidence="2" type="ORF">S01H1_60409</name>
</gene>
<comment type="caution">
    <text evidence="2">The sequence shown here is derived from an EMBL/GenBank/DDBJ whole genome shotgun (WGS) entry which is preliminary data.</text>
</comment>
<reference evidence="2" key="1">
    <citation type="journal article" date="2014" name="Front. Microbiol.">
        <title>High frequency of phylogenetically diverse reductive dehalogenase-homologous genes in deep subseafloor sedimentary metagenomes.</title>
        <authorList>
            <person name="Kawai M."/>
            <person name="Futagami T."/>
            <person name="Toyoda A."/>
            <person name="Takaki Y."/>
            <person name="Nishi S."/>
            <person name="Hori S."/>
            <person name="Arai W."/>
            <person name="Tsubouchi T."/>
            <person name="Morono Y."/>
            <person name="Uchiyama I."/>
            <person name="Ito T."/>
            <person name="Fujiyama A."/>
            <person name="Inagaki F."/>
            <person name="Takami H."/>
        </authorList>
    </citation>
    <scope>NUCLEOTIDE SEQUENCE</scope>
    <source>
        <strain evidence="2">Expedition CK06-06</strain>
    </source>
</reference>
<dbReference type="PANTHER" id="PTHR12210">
    <property type="entry name" value="DULLARD PROTEIN PHOSPHATASE"/>
    <property type="match status" value="1"/>
</dbReference>
<accession>X0VQ68</accession>
<dbReference type="InterPro" id="IPR004274">
    <property type="entry name" value="FCP1_dom"/>
</dbReference>
<dbReference type="EMBL" id="BARS01039564">
    <property type="protein sequence ID" value="GAG20380.1"/>
    <property type="molecule type" value="Genomic_DNA"/>
</dbReference>
<dbReference type="Pfam" id="PF03031">
    <property type="entry name" value="NIF"/>
    <property type="match status" value="1"/>
</dbReference>
<feature type="domain" description="FCP1 homology" evidence="1">
    <location>
        <begin position="1"/>
        <end position="166"/>
    </location>
</feature>
<organism evidence="2">
    <name type="scientific">marine sediment metagenome</name>
    <dbReference type="NCBI Taxonomy" id="412755"/>
    <lineage>
        <taxon>unclassified sequences</taxon>
        <taxon>metagenomes</taxon>
        <taxon>ecological metagenomes</taxon>
    </lineage>
</organism>
<dbReference type="PROSITE" id="PS50969">
    <property type="entry name" value="FCP1"/>
    <property type="match status" value="1"/>
</dbReference>
<proteinExistence type="predicted"/>
<dbReference type="AlphaFoldDB" id="X0VQ68"/>
<name>X0VQ68_9ZZZZ</name>
<dbReference type="InterPro" id="IPR023214">
    <property type="entry name" value="HAD_sf"/>
</dbReference>
<dbReference type="Gene3D" id="3.40.50.1000">
    <property type="entry name" value="HAD superfamily/HAD-like"/>
    <property type="match status" value="1"/>
</dbReference>
<protein>
    <recommendedName>
        <fullName evidence="1">FCP1 homology domain-containing protein</fullName>
    </recommendedName>
</protein>
<evidence type="ECO:0000313" key="2">
    <source>
        <dbReference type="EMBL" id="GAG20380.1"/>
    </source>
</evidence>
<dbReference type="InterPro" id="IPR050365">
    <property type="entry name" value="TIM50"/>
</dbReference>
<evidence type="ECO:0000259" key="1">
    <source>
        <dbReference type="PROSITE" id="PS50969"/>
    </source>
</evidence>